<organism evidence="1 2">
    <name type="scientific">Botrytis paeoniae</name>
    <dbReference type="NCBI Taxonomy" id="278948"/>
    <lineage>
        <taxon>Eukaryota</taxon>
        <taxon>Fungi</taxon>
        <taxon>Dikarya</taxon>
        <taxon>Ascomycota</taxon>
        <taxon>Pezizomycotina</taxon>
        <taxon>Leotiomycetes</taxon>
        <taxon>Helotiales</taxon>
        <taxon>Sclerotiniaceae</taxon>
        <taxon>Botrytis</taxon>
    </lineage>
</organism>
<evidence type="ECO:0000313" key="2">
    <source>
        <dbReference type="Proteomes" id="UP000297910"/>
    </source>
</evidence>
<name>A0A4Z1F672_9HELO</name>
<gene>
    <name evidence="1" type="ORF">BPAE_0358g00070</name>
</gene>
<sequence>MQNIKKGEEITINYGVYGTASFRATNIAERWKFKCTCNTCVKKEFVPETGYAEYAHNKRLLYFERPQLIPLGAGTPEEAAISEEIIEWADMIEDDILKAEAYWYAHIDELVSKGVARLRFTREWTNLDESPTRNYLVNGHERFLRENDRYDLSDKVIELYTWRATKALRAEFDRCHPMLMRKHS</sequence>
<dbReference type="AlphaFoldDB" id="A0A4Z1F672"/>
<keyword evidence="2" id="KW-1185">Reference proteome</keyword>
<protein>
    <recommendedName>
        <fullName evidence="3">SET domain-containing protein</fullName>
    </recommendedName>
</protein>
<dbReference type="Proteomes" id="UP000297910">
    <property type="component" value="Unassembled WGS sequence"/>
</dbReference>
<dbReference type="InterPro" id="IPR046341">
    <property type="entry name" value="SET_dom_sf"/>
</dbReference>
<evidence type="ECO:0000313" key="1">
    <source>
        <dbReference type="EMBL" id="TGO18948.1"/>
    </source>
</evidence>
<accession>A0A4Z1F672</accession>
<dbReference type="EMBL" id="PQXI01000356">
    <property type="protein sequence ID" value="TGO18948.1"/>
    <property type="molecule type" value="Genomic_DNA"/>
</dbReference>
<dbReference type="Gene3D" id="2.170.270.10">
    <property type="entry name" value="SET domain"/>
    <property type="match status" value="1"/>
</dbReference>
<evidence type="ECO:0008006" key="3">
    <source>
        <dbReference type="Google" id="ProtNLM"/>
    </source>
</evidence>
<reference evidence="1 2" key="1">
    <citation type="submission" date="2017-12" db="EMBL/GenBank/DDBJ databases">
        <title>Comparative genomics of Botrytis spp.</title>
        <authorList>
            <person name="Valero-Jimenez C.A."/>
            <person name="Tapia P."/>
            <person name="Veloso J."/>
            <person name="Silva-Moreno E."/>
            <person name="Staats M."/>
            <person name="Valdes J.H."/>
            <person name="Van Kan J.A.L."/>
        </authorList>
    </citation>
    <scope>NUCLEOTIDE SEQUENCE [LARGE SCALE GENOMIC DNA]</scope>
    <source>
        <strain evidence="1 2">Bp0003</strain>
    </source>
</reference>
<comment type="caution">
    <text evidence="1">The sequence shown here is derived from an EMBL/GenBank/DDBJ whole genome shotgun (WGS) entry which is preliminary data.</text>
</comment>
<dbReference type="SUPFAM" id="SSF82199">
    <property type="entry name" value="SET domain"/>
    <property type="match status" value="1"/>
</dbReference>
<proteinExistence type="predicted"/>